<dbReference type="CDD" id="cd03801">
    <property type="entry name" value="GT4_PimA-like"/>
    <property type="match status" value="1"/>
</dbReference>
<dbReference type="SUPFAM" id="SSF53756">
    <property type="entry name" value="UDP-Glycosyltransferase/glycogen phosphorylase"/>
    <property type="match status" value="1"/>
</dbReference>
<dbReference type="PANTHER" id="PTHR12526">
    <property type="entry name" value="GLYCOSYLTRANSFERASE"/>
    <property type="match status" value="1"/>
</dbReference>
<evidence type="ECO:0000256" key="2">
    <source>
        <dbReference type="ARBA" id="ARBA00022676"/>
    </source>
</evidence>
<dbReference type="GO" id="GO:0016757">
    <property type="term" value="F:glycosyltransferase activity"/>
    <property type="evidence" value="ECO:0007669"/>
    <property type="project" value="UniProtKB-KW"/>
</dbReference>
<comment type="caution">
    <text evidence="5">The sequence shown here is derived from an EMBL/GenBank/DDBJ whole genome shotgun (WGS) entry which is preliminary data.</text>
</comment>
<dbReference type="AlphaFoldDB" id="A0A1E7KZH2"/>
<sequence length="441" mass="47637">MCTYDVRGTLLDTGVAKPVRETGLVTHTHQLLHGLLTRHPRTRMTVTYTGAEVAGFDGRLRTPEGHVVELQQVATRLPQYLNAPGAGGKCAQRVRHFYEETVEDPANPVWRALAGQYALAIRSAAAPVVLLQNTNPIVAVLKAHQLGLVDTDVHLVGVVHDAAEAESRFCYLARRAAEGAAMRLIAVSDAIRTGLLRAGVPDSMVQTVHNGLDLSGFRERLRRARAEEAFARVRARNGIPGDARIVLVSARRVAWKGHEDVIDAARLLKERGLLEKVAFVFNGAGLVDSRAPHYEEDLARAITRWGLEETVFLLDDLNPTEVASCYAAADVAVLASREPEPFGYANIEAMLAGTPVITTGHGGPLEYISHRTSGLLIPPRDPAALADALKELLHDAALHARLSEGGQRSAERFTLDAMVDGYEAALTVPVASPLLEGSSTR</sequence>
<dbReference type="Gene3D" id="3.40.50.2000">
    <property type="entry name" value="Glycogen Phosphorylase B"/>
    <property type="match status" value="2"/>
</dbReference>
<dbReference type="PANTHER" id="PTHR12526:SF510">
    <property type="entry name" value="D-INOSITOL 3-PHOSPHATE GLYCOSYLTRANSFERASE"/>
    <property type="match status" value="1"/>
</dbReference>
<dbReference type="Proteomes" id="UP000176005">
    <property type="component" value="Unassembled WGS sequence"/>
</dbReference>
<protein>
    <recommendedName>
        <fullName evidence="1">D-inositol 3-phosphate glycosyltransferase</fullName>
    </recommendedName>
</protein>
<gene>
    <name evidence="5" type="ORF">AN218_23050</name>
</gene>
<reference evidence="5 6" key="1">
    <citation type="journal article" date="2016" name="Front. Microbiol.">
        <title>Comparative Genomics Analysis of Streptomyces Species Reveals Their Adaptation to the Marine Environment and Their Diversity at the Genomic Level.</title>
        <authorList>
            <person name="Tian X."/>
            <person name="Zhang Z."/>
            <person name="Yang T."/>
            <person name="Chen M."/>
            <person name="Li J."/>
            <person name="Chen F."/>
            <person name="Yang J."/>
            <person name="Li W."/>
            <person name="Zhang B."/>
            <person name="Zhang Z."/>
            <person name="Wu J."/>
            <person name="Zhang C."/>
            <person name="Long L."/>
            <person name="Xiao J."/>
        </authorList>
    </citation>
    <scope>NUCLEOTIDE SEQUENCE [LARGE SCALE GENOMIC DNA]</scope>
    <source>
        <strain evidence="5 6">SCSIO 10429</strain>
    </source>
</reference>
<keyword evidence="6" id="KW-1185">Reference proteome</keyword>
<dbReference type="EMBL" id="LJGW01000377">
    <property type="protein sequence ID" value="OEV09314.1"/>
    <property type="molecule type" value="Genomic_DNA"/>
</dbReference>
<organism evidence="5 6">
    <name type="scientific">Streptomyces nanshensis</name>
    <dbReference type="NCBI Taxonomy" id="518642"/>
    <lineage>
        <taxon>Bacteria</taxon>
        <taxon>Bacillati</taxon>
        <taxon>Actinomycetota</taxon>
        <taxon>Actinomycetes</taxon>
        <taxon>Kitasatosporales</taxon>
        <taxon>Streptomycetaceae</taxon>
        <taxon>Streptomyces</taxon>
    </lineage>
</organism>
<evidence type="ECO:0000256" key="1">
    <source>
        <dbReference type="ARBA" id="ARBA00021292"/>
    </source>
</evidence>
<keyword evidence="2" id="KW-0328">Glycosyltransferase</keyword>
<dbReference type="Pfam" id="PF00534">
    <property type="entry name" value="Glycos_transf_1"/>
    <property type="match status" value="1"/>
</dbReference>
<evidence type="ECO:0000313" key="6">
    <source>
        <dbReference type="Proteomes" id="UP000176005"/>
    </source>
</evidence>
<dbReference type="PATRIC" id="fig|518642.10.peg.4871"/>
<evidence type="ECO:0000259" key="4">
    <source>
        <dbReference type="Pfam" id="PF00534"/>
    </source>
</evidence>
<accession>A0A1E7KZH2</accession>
<feature type="domain" description="Glycosyl transferase family 1" evidence="4">
    <location>
        <begin position="233"/>
        <end position="407"/>
    </location>
</feature>
<evidence type="ECO:0000313" key="5">
    <source>
        <dbReference type="EMBL" id="OEV09314.1"/>
    </source>
</evidence>
<name>A0A1E7KZH2_9ACTN</name>
<dbReference type="InterPro" id="IPR001296">
    <property type="entry name" value="Glyco_trans_1"/>
</dbReference>
<evidence type="ECO:0000256" key="3">
    <source>
        <dbReference type="ARBA" id="ARBA00022679"/>
    </source>
</evidence>
<keyword evidence="3" id="KW-0808">Transferase</keyword>
<proteinExistence type="predicted"/>